<dbReference type="InterPro" id="IPR004154">
    <property type="entry name" value="Anticodon-bd"/>
</dbReference>
<dbReference type="GO" id="GO:0006435">
    <property type="term" value="P:threonyl-tRNA aminoacylation"/>
    <property type="evidence" value="ECO:0007669"/>
    <property type="project" value="InterPro"/>
</dbReference>
<dbReference type="FunFam" id="3.30.930.10:FF:000019">
    <property type="entry name" value="Threonine--tRNA ligase"/>
    <property type="match status" value="1"/>
</dbReference>
<proteinExistence type="inferred from homology"/>
<dbReference type="Pfam" id="PF07973">
    <property type="entry name" value="tRNA_SAD"/>
    <property type="match status" value="1"/>
</dbReference>
<dbReference type="AlphaFoldDB" id="A0A1I7SMB8"/>
<dbReference type="InterPro" id="IPR002314">
    <property type="entry name" value="aa-tRNA-synt_IIb"/>
</dbReference>
<evidence type="ECO:0000256" key="2">
    <source>
        <dbReference type="ARBA" id="ARBA00008226"/>
    </source>
</evidence>
<dbReference type="Pfam" id="PF03129">
    <property type="entry name" value="HGTP_anticodon"/>
    <property type="match status" value="1"/>
</dbReference>
<evidence type="ECO:0000256" key="5">
    <source>
        <dbReference type="ARBA" id="ARBA00022598"/>
    </source>
</evidence>
<evidence type="ECO:0000256" key="6">
    <source>
        <dbReference type="ARBA" id="ARBA00022741"/>
    </source>
</evidence>
<dbReference type="SMR" id="A0A1I7SMB8"/>
<dbReference type="PRINTS" id="PR01047">
    <property type="entry name" value="TRNASYNTHTHR"/>
</dbReference>
<keyword evidence="5" id="KW-0436">Ligase</keyword>
<dbReference type="Proteomes" id="UP000095284">
    <property type="component" value="Unplaced"/>
</dbReference>
<evidence type="ECO:0000256" key="8">
    <source>
        <dbReference type="ARBA" id="ARBA00022917"/>
    </source>
</evidence>
<dbReference type="InterPro" id="IPR047246">
    <property type="entry name" value="ThrRS_anticodon"/>
</dbReference>
<dbReference type="NCBIfam" id="TIGR00418">
    <property type="entry name" value="thrS"/>
    <property type="match status" value="1"/>
</dbReference>
<dbReference type="SUPFAM" id="SSF55186">
    <property type="entry name" value="ThrRS/AlaRS common domain"/>
    <property type="match status" value="1"/>
</dbReference>
<dbReference type="WBParaSite" id="BXY_1420200.1">
    <property type="protein sequence ID" value="BXY_1420200.1"/>
    <property type="gene ID" value="BXY_1420200"/>
</dbReference>
<evidence type="ECO:0000313" key="18">
    <source>
        <dbReference type="WBParaSite" id="BXY_1420200.1"/>
    </source>
</evidence>
<dbReference type="InterPro" id="IPR006195">
    <property type="entry name" value="aa-tRNA-synth_II"/>
</dbReference>
<dbReference type="GO" id="GO:0005739">
    <property type="term" value="C:mitochondrion"/>
    <property type="evidence" value="ECO:0007669"/>
    <property type="project" value="TreeGrafter"/>
</dbReference>
<dbReference type="CDD" id="cd01667">
    <property type="entry name" value="TGS_ThrRS"/>
    <property type="match status" value="1"/>
</dbReference>
<dbReference type="Gene3D" id="3.10.20.30">
    <property type="match status" value="1"/>
</dbReference>
<accession>A0A1I7SMB8</accession>
<evidence type="ECO:0000256" key="10">
    <source>
        <dbReference type="ARBA" id="ARBA00031900"/>
    </source>
</evidence>
<evidence type="ECO:0000313" key="16">
    <source>
        <dbReference type="Proteomes" id="UP000095284"/>
    </source>
</evidence>
<dbReference type="InterPro" id="IPR012676">
    <property type="entry name" value="TGS-like"/>
</dbReference>
<dbReference type="Gene3D" id="3.40.50.800">
    <property type="entry name" value="Anticodon-binding domain"/>
    <property type="match status" value="1"/>
</dbReference>
<dbReference type="OrthoDB" id="5423599at2759"/>
<dbReference type="SUPFAM" id="SSF55681">
    <property type="entry name" value="Class II aaRS and biotin synthetases"/>
    <property type="match status" value="1"/>
</dbReference>
<dbReference type="PANTHER" id="PTHR11451">
    <property type="entry name" value="THREONINE-TRNA LIGASE"/>
    <property type="match status" value="1"/>
</dbReference>
<dbReference type="Proteomes" id="UP000659654">
    <property type="component" value="Unassembled WGS sequence"/>
</dbReference>
<dbReference type="InterPro" id="IPR045864">
    <property type="entry name" value="aa-tRNA-synth_II/BPL/LPL"/>
</dbReference>
<comment type="catalytic activity">
    <reaction evidence="11">
        <text>tRNA(Thr) + L-threonine + ATP = L-threonyl-tRNA(Thr) + AMP + diphosphate + H(+)</text>
        <dbReference type="Rhea" id="RHEA:24624"/>
        <dbReference type="Rhea" id="RHEA-COMP:9670"/>
        <dbReference type="Rhea" id="RHEA-COMP:9704"/>
        <dbReference type="ChEBI" id="CHEBI:15378"/>
        <dbReference type="ChEBI" id="CHEBI:30616"/>
        <dbReference type="ChEBI" id="CHEBI:33019"/>
        <dbReference type="ChEBI" id="CHEBI:57926"/>
        <dbReference type="ChEBI" id="CHEBI:78442"/>
        <dbReference type="ChEBI" id="CHEBI:78534"/>
        <dbReference type="ChEBI" id="CHEBI:456215"/>
        <dbReference type="EC" id="6.1.1.3"/>
    </reaction>
</comment>
<comment type="subcellular location">
    <subcellularLocation>
        <location evidence="1">Cytoplasm</location>
    </subcellularLocation>
</comment>
<feature type="domain" description="Aminoacyl-transfer RNA synthetases class-II family profile" evidence="12">
    <location>
        <begin position="331"/>
        <end position="598"/>
    </location>
</feature>
<dbReference type="CDD" id="cd00771">
    <property type="entry name" value="ThrRS_core"/>
    <property type="match status" value="1"/>
</dbReference>
<protein>
    <recommendedName>
        <fullName evidence="3">threonine--tRNA ligase</fullName>
        <ecNumber evidence="3">6.1.1.3</ecNumber>
    </recommendedName>
    <alternativeName>
        <fullName evidence="10">Threonyl-tRNA synthetase</fullName>
    </alternativeName>
</protein>
<evidence type="ECO:0000256" key="11">
    <source>
        <dbReference type="ARBA" id="ARBA00049515"/>
    </source>
</evidence>
<dbReference type="InterPro" id="IPR002320">
    <property type="entry name" value="Thr-tRNA-ligase_IIa"/>
</dbReference>
<dbReference type="EMBL" id="CAJFCV020000006">
    <property type="protein sequence ID" value="CAG9130097.1"/>
    <property type="molecule type" value="Genomic_DNA"/>
</dbReference>
<evidence type="ECO:0000259" key="13">
    <source>
        <dbReference type="PROSITE" id="PS51880"/>
    </source>
</evidence>
<dbReference type="InterPro" id="IPR004095">
    <property type="entry name" value="TGS"/>
</dbReference>
<evidence type="ECO:0000256" key="3">
    <source>
        <dbReference type="ARBA" id="ARBA00013163"/>
    </source>
</evidence>
<dbReference type="EMBL" id="CAJFDI010000006">
    <property type="protein sequence ID" value="CAD5234371.1"/>
    <property type="molecule type" value="Genomic_DNA"/>
</dbReference>
<dbReference type="PANTHER" id="PTHR11451:SF46">
    <property type="entry name" value="THREONINE--TRNA LIGASE"/>
    <property type="match status" value="1"/>
</dbReference>
<keyword evidence="4" id="KW-0963">Cytoplasm</keyword>
<dbReference type="PROSITE" id="PS51880">
    <property type="entry name" value="TGS"/>
    <property type="match status" value="1"/>
</dbReference>
<evidence type="ECO:0000256" key="7">
    <source>
        <dbReference type="ARBA" id="ARBA00022840"/>
    </source>
</evidence>
<dbReference type="HAMAP" id="MF_00184">
    <property type="entry name" value="Thr_tRNA_synth"/>
    <property type="match status" value="1"/>
</dbReference>
<keyword evidence="9" id="KW-0030">Aminoacyl-tRNA synthetase</keyword>
<dbReference type="Proteomes" id="UP000582659">
    <property type="component" value="Unassembled WGS sequence"/>
</dbReference>
<evidence type="ECO:0000256" key="9">
    <source>
        <dbReference type="ARBA" id="ARBA00023146"/>
    </source>
</evidence>
<dbReference type="SUPFAM" id="SSF52954">
    <property type="entry name" value="Class II aaRS ABD-related"/>
    <property type="match status" value="1"/>
</dbReference>
<evidence type="ECO:0000313" key="14">
    <source>
        <dbReference type="EMBL" id="CAD5234371.1"/>
    </source>
</evidence>
<dbReference type="FunFam" id="3.30.980.10:FF:000003">
    <property type="entry name" value="Threonine--tRNA ligase, cytoplasmic"/>
    <property type="match status" value="1"/>
</dbReference>
<organism evidence="16 18">
    <name type="scientific">Bursaphelenchus xylophilus</name>
    <name type="common">Pinewood nematode worm</name>
    <name type="synonym">Aphelenchoides xylophilus</name>
    <dbReference type="NCBI Taxonomy" id="6326"/>
    <lineage>
        <taxon>Eukaryota</taxon>
        <taxon>Metazoa</taxon>
        <taxon>Ecdysozoa</taxon>
        <taxon>Nematoda</taxon>
        <taxon>Chromadorea</taxon>
        <taxon>Rhabditida</taxon>
        <taxon>Tylenchina</taxon>
        <taxon>Tylenchomorpha</taxon>
        <taxon>Aphelenchoidea</taxon>
        <taxon>Aphelenchoididae</taxon>
        <taxon>Bursaphelenchus</taxon>
    </lineage>
</organism>
<dbReference type="InterPro" id="IPR018163">
    <property type="entry name" value="Thr/Ala-tRNA-synth_IIc_edit"/>
</dbReference>
<dbReference type="CDD" id="cd00860">
    <property type="entry name" value="ThrRS_anticodon"/>
    <property type="match status" value="1"/>
</dbReference>
<evidence type="ECO:0000259" key="12">
    <source>
        <dbReference type="PROSITE" id="PS50862"/>
    </source>
</evidence>
<sequence length="713" mass="82132">MTAVAGNESVDTTGEPSLVKKVAAMKISRCPEEKKDWPPFIQERIEFFDKLMEEHKAEIAKKPRNPIKITLPDGKVVEGTSWETTPFSIASGIAKSLAEAVVIAKVNGELWDLDRPFESDATLSLLKFDDDEAKQVFWHSSAHILGEACERYCGGHLCYGPPISEGFYYDMYLENQVISQADFPKLDKVAQCAVKDKQPFERLEVKKEDLLKMFSYNKFKVRILNEKVNTPTTTVYRCGPLIDLCRGPHVRNTGKIKAMKVIKSSASYWEGNAEKEHLQRVYGISFPDAKQLKEWEKFQAEAAERDHRKIGKDQNLFYFHPMSPGCAFWLPKGTLIYNKLCDLIKGEYRKRGFQEVITPNIFNAKLWEQSGHWQHYAENMFSFEVEKEQFALKPMNCPGHCLMFDSLHHTYNQLPLRYADFGVLHRNEYSGALTGLTRVRRFQQDDAHIFCRKDQIVQEIDGCIQFLKRIYVDIFGFTFKLNLSTRPEKDYLGDLETWNNAEDQLRKALDNSGYPWVLNPGDGAFYGPKIDITIQDALRRSRQCATIQLDFQLPERFNLHYFTDKGEKERPVIIHRAVLGSVERMTAILIESFGGKWPFWLSPQQAKVITVHKNLNEYAEKVRDQLYSEGFEVDFDPECPDTFNKQVRTAELAHYNFILVIGNQEAGNGTVNVRTRGGAKHGEVAIPELIKKFHRFTRDFSRDAESAEEFNKE</sequence>
<dbReference type="EC" id="6.1.1.3" evidence="3"/>
<dbReference type="Pfam" id="PF02824">
    <property type="entry name" value="TGS"/>
    <property type="match status" value="1"/>
</dbReference>
<evidence type="ECO:0000256" key="1">
    <source>
        <dbReference type="ARBA" id="ARBA00004496"/>
    </source>
</evidence>
<evidence type="ECO:0000313" key="15">
    <source>
        <dbReference type="EMBL" id="CAG9130097.1"/>
    </source>
</evidence>
<keyword evidence="6" id="KW-0547">Nucleotide-binding</keyword>
<dbReference type="GO" id="GO:0005524">
    <property type="term" value="F:ATP binding"/>
    <property type="evidence" value="ECO:0007669"/>
    <property type="project" value="UniProtKB-KW"/>
</dbReference>
<dbReference type="SMART" id="SM00863">
    <property type="entry name" value="tRNA_SAD"/>
    <property type="match status" value="1"/>
</dbReference>
<dbReference type="Pfam" id="PF00587">
    <property type="entry name" value="tRNA-synt_2b"/>
    <property type="match status" value="1"/>
</dbReference>
<dbReference type="PROSITE" id="PS50862">
    <property type="entry name" value="AA_TRNA_LIGASE_II"/>
    <property type="match status" value="1"/>
</dbReference>
<gene>
    <name evidence="14" type="ORF">BXYJ_LOCUS14462</name>
</gene>
<reference evidence="18" key="1">
    <citation type="submission" date="2016-11" db="UniProtKB">
        <authorList>
            <consortium name="WormBaseParasite"/>
        </authorList>
    </citation>
    <scope>IDENTIFICATION</scope>
</reference>
<dbReference type="eggNOG" id="KOG1637">
    <property type="taxonomic scope" value="Eukaryota"/>
</dbReference>
<dbReference type="Gene3D" id="3.30.930.10">
    <property type="entry name" value="Bira Bifunctional Protein, Domain 2"/>
    <property type="match status" value="1"/>
</dbReference>
<dbReference type="InterPro" id="IPR036621">
    <property type="entry name" value="Anticodon-bd_dom_sf"/>
</dbReference>
<dbReference type="FunFam" id="3.10.20.30:FF:000006">
    <property type="entry name" value="Threonine--tRNA ligase, cytoplasmic"/>
    <property type="match status" value="1"/>
</dbReference>
<dbReference type="InterPro" id="IPR012947">
    <property type="entry name" value="tRNA_SAD"/>
</dbReference>
<feature type="domain" description="TGS" evidence="13">
    <location>
        <begin position="65"/>
        <end position="127"/>
    </location>
</feature>
<reference evidence="15" key="2">
    <citation type="submission" date="2020-08" db="EMBL/GenBank/DDBJ databases">
        <authorList>
            <person name="Kikuchi T."/>
        </authorList>
    </citation>
    <scope>NUCLEOTIDE SEQUENCE</scope>
    <source>
        <strain evidence="14">Ka4C1</strain>
    </source>
</reference>
<keyword evidence="8" id="KW-0648">Protein biosynthesis</keyword>
<keyword evidence="17" id="KW-1185">Reference proteome</keyword>
<comment type="similarity">
    <text evidence="2">Belongs to the class-II aminoacyl-tRNA synthetase family.</text>
</comment>
<keyword evidence="7" id="KW-0067">ATP-binding</keyword>
<dbReference type="InterPro" id="IPR012675">
    <property type="entry name" value="Beta-grasp_dom_sf"/>
</dbReference>
<dbReference type="SUPFAM" id="SSF81271">
    <property type="entry name" value="TGS-like"/>
    <property type="match status" value="1"/>
</dbReference>
<dbReference type="InterPro" id="IPR033728">
    <property type="entry name" value="ThrRS_core"/>
</dbReference>
<name>A0A1I7SMB8_BURXY</name>
<dbReference type="GO" id="GO:0004829">
    <property type="term" value="F:threonine-tRNA ligase activity"/>
    <property type="evidence" value="ECO:0007669"/>
    <property type="project" value="UniProtKB-EC"/>
</dbReference>
<evidence type="ECO:0000313" key="17">
    <source>
        <dbReference type="Proteomes" id="UP000659654"/>
    </source>
</evidence>
<evidence type="ECO:0000256" key="4">
    <source>
        <dbReference type="ARBA" id="ARBA00022490"/>
    </source>
</evidence>
<dbReference type="Gene3D" id="3.30.980.10">
    <property type="entry name" value="Threonyl-trna Synthetase, Chain A, domain 2"/>
    <property type="match status" value="1"/>
</dbReference>